<organism evidence="2 3">
    <name type="scientific">Shinella kummerowiae</name>
    <dbReference type="NCBI Taxonomy" id="417745"/>
    <lineage>
        <taxon>Bacteria</taxon>
        <taxon>Pseudomonadati</taxon>
        <taxon>Pseudomonadota</taxon>
        <taxon>Alphaproteobacteria</taxon>
        <taxon>Hyphomicrobiales</taxon>
        <taxon>Rhizobiaceae</taxon>
        <taxon>Shinella</taxon>
    </lineage>
</organism>
<accession>A0A6N8SEB4</accession>
<proteinExistence type="predicted"/>
<gene>
    <name evidence="2" type="ORF">GR138_18490</name>
</gene>
<feature type="transmembrane region" description="Helical" evidence="1">
    <location>
        <begin position="49"/>
        <end position="70"/>
    </location>
</feature>
<keyword evidence="1" id="KW-0812">Transmembrane</keyword>
<dbReference type="AlphaFoldDB" id="A0A6N8SEB4"/>
<keyword evidence="1" id="KW-1133">Transmembrane helix</keyword>
<dbReference type="RefSeq" id="WP_160860725.1">
    <property type="nucleotide sequence ID" value="NZ_WUMK01000007.1"/>
</dbReference>
<dbReference type="Proteomes" id="UP000435802">
    <property type="component" value="Unassembled WGS sequence"/>
</dbReference>
<protein>
    <submittedName>
        <fullName evidence="2">Uncharacterized protein</fullName>
    </submittedName>
</protein>
<comment type="caution">
    <text evidence="2">The sequence shown here is derived from an EMBL/GenBank/DDBJ whole genome shotgun (WGS) entry which is preliminary data.</text>
</comment>
<dbReference type="OrthoDB" id="8421021at2"/>
<keyword evidence="3" id="KW-1185">Reference proteome</keyword>
<evidence type="ECO:0000313" key="3">
    <source>
        <dbReference type="Proteomes" id="UP000435802"/>
    </source>
</evidence>
<evidence type="ECO:0000256" key="1">
    <source>
        <dbReference type="SAM" id="Phobius"/>
    </source>
</evidence>
<evidence type="ECO:0000313" key="2">
    <source>
        <dbReference type="EMBL" id="MXN47189.1"/>
    </source>
</evidence>
<sequence length="106" mass="11127">MSSRLSPPRIICNLAALVGSVLVVGFLFDLAAGWLGYAPLAFCILLRPTLAVAYGVGVLLTCVGVIMWGVSMGKSEAGITLTLGGMMLFILPLVLPRYLGAECLIQ</sequence>
<name>A0A6N8SEB4_9HYPH</name>
<reference evidence="2 3" key="1">
    <citation type="submission" date="2019-12" db="EMBL/GenBank/DDBJ databases">
        <title>Shinella kummerowiae sp. nov., a symbiotic bacterium isolated from root nodules of the herbal legume Kummerowia stipulacea.</title>
        <authorList>
            <person name="Gao J."/>
        </authorList>
    </citation>
    <scope>NUCLEOTIDE SEQUENCE [LARGE SCALE GENOMIC DNA]</scope>
    <source>
        <strain evidence="2 3">CCBAU 25048</strain>
    </source>
</reference>
<dbReference type="EMBL" id="WUMK01000007">
    <property type="protein sequence ID" value="MXN47189.1"/>
    <property type="molecule type" value="Genomic_DNA"/>
</dbReference>
<feature type="transmembrane region" description="Helical" evidence="1">
    <location>
        <begin position="77"/>
        <end position="95"/>
    </location>
</feature>
<keyword evidence="1" id="KW-0472">Membrane</keyword>
<feature type="transmembrane region" description="Helical" evidence="1">
    <location>
        <begin position="12"/>
        <end position="37"/>
    </location>
</feature>